<protein>
    <submittedName>
        <fullName evidence="2">Uncharacterized protein</fullName>
    </submittedName>
</protein>
<feature type="transmembrane region" description="Helical" evidence="1">
    <location>
        <begin position="89"/>
        <end position="109"/>
    </location>
</feature>
<dbReference type="EMBL" id="NSDI01000013">
    <property type="protein sequence ID" value="RIY35334.1"/>
    <property type="molecule type" value="Genomic_DNA"/>
</dbReference>
<evidence type="ECO:0000313" key="3">
    <source>
        <dbReference type="Proteomes" id="UP000265497"/>
    </source>
</evidence>
<proteinExistence type="predicted"/>
<feature type="transmembrane region" description="Helical" evidence="1">
    <location>
        <begin position="15"/>
        <end position="33"/>
    </location>
</feature>
<organism evidence="2 3">
    <name type="scientific">Capnocytophaga canis</name>
    <dbReference type="NCBI Taxonomy" id="1848903"/>
    <lineage>
        <taxon>Bacteria</taxon>
        <taxon>Pseudomonadati</taxon>
        <taxon>Bacteroidota</taxon>
        <taxon>Flavobacteriia</taxon>
        <taxon>Flavobacteriales</taxon>
        <taxon>Flavobacteriaceae</taxon>
        <taxon>Capnocytophaga</taxon>
    </lineage>
</organism>
<sequence>MITKLIQRDMSKYHLYLNICFLVCVVISPPLLWETMFHNLFHIDKSFFFRDEVEIITSCIFTSAYILFPLFFIYQIVLKFKKKLSNVSFIMSLITFLIMILSIVFYIILFRGLEEGKAKAHRESERMEIQNRKK</sequence>
<dbReference type="AlphaFoldDB" id="A0A3A1YGI6"/>
<evidence type="ECO:0000256" key="1">
    <source>
        <dbReference type="SAM" id="Phobius"/>
    </source>
</evidence>
<dbReference type="Proteomes" id="UP000265497">
    <property type="component" value="Unassembled WGS sequence"/>
</dbReference>
<comment type="caution">
    <text evidence="2">The sequence shown here is derived from an EMBL/GenBank/DDBJ whole genome shotgun (WGS) entry which is preliminary data.</text>
</comment>
<keyword evidence="1" id="KW-1133">Transmembrane helix</keyword>
<name>A0A3A1YGI6_9FLAO</name>
<keyword evidence="1" id="KW-0472">Membrane</keyword>
<gene>
    <name evidence="2" type="ORF">CKY20_10750</name>
</gene>
<keyword evidence="1" id="KW-0812">Transmembrane</keyword>
<feature type="transmembrane region" description="Helical" evidence="1">
    <location>
        <begin position="53"/>
        <end position="77"/>
    </location>
</feature>
<reference evidence="2 3" key="1">
    <citation type="submission" date="2017-08" db="EMBL/GenBank/DDBJ databases">
        <title>Capnocytophaga canis 17-158 assembly.</title>
        <authorList>
            <person name="Gulvik C.A."/>
        </authorList>
    </citation>
    <scope>NUCLEOTIDE SEQUENCE [LARGE SCALE GENOMIC DNA]</scope>
    <source>
        <strain evidence="2 3">17-158</strain>
    </source>
</reference>
<evidence type="ECO:0000313" key="2">
    <source>
        <dbReference type="EMBL" id="RIY35334.1"/>
    </source>
</evidence>
<accession>A0A3A1YGI6</accession>